<dbReference type="EMBL" id="JAATOP010000004">
    <property type="protein sequence ID" value="NIY72428.1"/>
    <property type="molecule type" value="Genomic_DNA"/>
</dbReference>
<dbReference type="CDD" id="cd04301">
    <property type="entry name" value="NAT_SF"/>
    <property type="match status" value="1"/>
</dbReference>
<gene>
    <name evidence="4" type="ORF">HCZ30_08250</name>
</gene>
<evidence type="ECO:0000259" key="3">
    <source>
        <dbReference type="PROSITE" id="PS51186"/>
    </source>
</evidence>
<dbReference type="Gene3D" id="3.40.630.30">
    <property type="match status" value="1"/>
</dbReference>
<evidence type="ECO:0000313" key="5">
    <source>
        <dbReference type="Proteomes" id="UP000709466"/>
    </source>
</evidence>
<reference evidence="4 5" key="1">
    <citation type="submission" date="2020-03" db="EMBL/GenBank/DDBJ databases">
        <title>Bacterial isolates of synthetic phycosphere.</title>
        <authorList>
            <person name="Fu H."/>
            <person name="Moran M.A."/>
        </authorList>
    </citation>
    <scope>NUCLEOTIDE SEQUENCE [LARGE SCALE GENOMIC DNA]</scope>
    <source>
        <strain evidence="4 5">HF1</strain>
    </source>
</reference>
<name>A0ABX0VWH4_9RHOB</name>
<dbReference type="PROSITE" id="PS51186">
    <property type="entry name" value="GNAT"/>
    <property type="match status" value="1"/>
</dbReference>
<evidence type="ECO:0000313" key="4">
    <source>
        <dbReference type="EMBL" id="NIY72428.1"/>
    </source>
</evidence>
<sequence>MVKSFDIRPAVAADAPAIADVQVASWNTTYRGLLPDALIDRITVPDRTQQWTRIINTLDENGTGKVFVCEADEKVVGFASVGAQREPHLKEKGYDAELTSAYLNQENQRQGIGNALVSACFEEGARLGYTGITAWVLSTNAPARAFYEKFGGEIVDERESDDRHEGVSETAYGWPDLAALVAKSVS</sequence>
<keyword evidence="2" id="KW-0012">Acyltransferase</keyword>
<dbReference type="Pfam" id="PF00583">
    <property type="entry name" value="Acetyltransf_1"/>
    <property type="match status" value="1"/>
</dbReference>
<organism evidence="4 5">
    <name type="scientific">Marivivens donghaensis</name>
    <dbReference type="NCBI Taxonomy" id="1699413"/>
    <lineage>
        <taxon>Bacteria</taxon>
        <taxon>Pseudomonadati</taxon>
        <taxon>Pseudomonadota</taxon>
        <taxon>Alphaproteobacteria</taxon>
        <taxon>Rhodobacterales</taxon>
        <taxon>Paracoccaceae</taxon>
        <taxon>Marivivens group</taxon>
        <taxon>Marivivens</taxon>
    </lineage>
</organism>
<dbReference type="PANTHER" id="PTHR43877">
    <property type="entry name" value="AMINOALKYLPHOSPHONATE N-ACETYLTRANSFERASE-RELATED-RELATED"/>
    <property type="match status" value="1"/>
</dbReference>
<dbReference type="InterPro" id="IPR000182">
    <property type="entry name" value="GNAT_dom"/>
</dbReference>
<dbReference type="Proteomes" id="UP000709466">
    <property type="component" value="Unassembled WGS sequence"/>
</dbReference>
<accession>A0ABX0VWH4</accession>
<keyword evidence="5" id="KW-1185">Reference proteome</keyword>
<dbReference type="RefSeq" id="WP_167637805.1">
    <property type="nucleotide sequence ID" value="NZ_JAATOP010000004.1"/>
</dbReference>
<evidence type="ECO:0000256" key="2">
    <source>
        <dbReference type="ARBA" id="ARBA00023315"/>
    </source>
</evidence>
<dbReference type="SUPFAM" id="SSF55729">
    <property type="entry name" value="Acyl-CoA N-acyltransferases (Nat)"/>
    <property type="match status" value="1"/>
</dbReference>
<keyword evidence="1" id="KW-0808">Transferase</keyword>
<proteinExistence type="predicted"/>
<comment type="caution">
    <text evidence="4">The sequence shown here is derived from an EMBL/GenBank/DDBJ whole genome shotgun (WGS) entry which is preliminary data.</text>
</comment>
<dbReference type="InterPro" id="IPR016181">
    <property type="entry name" value="Acyl_CoA_acyltransferase"/>
</dbReference>
<protein>
    <submittedName>
        <fullName evidence="4">GNAT family N-acetyltransferase</fullName>
    </submittedName>
</protein>
<evidence type="ECO:0000256" key="1">
    <source>
        <dbReference type="ARBA" id="ARBA00022679"/>
    </source>
</evidence>
<dbReference type="InterPro" id="IPR050832">
    <property type="entry name" value="Bact_Acetyltransf"/>
</dbReference>
<feature type="domain" description="N-acetyltransferase" evidence="3">
    <location>
        <begin position="5"/>
        <end position="179"/>
    </location>
</feature>